<dbReference type="Gene3D" id="1.25.10.10">
    <property type="entry name" value="Leucine-rich Repeat Variant"/>
    <property type="match status" value="1"/>
</dbReference>
<dbReference type="AlphaFoldDB" id="A0ABD0PHA4"/>
<evidence type="ECO:0000256" key="2">
    <source>
        <dbReference type="ARBA" id="ARBA00022448"/>
    </source>
</evidence>
<reference evidence="4 5" key="1">
    <citation type="submission" date="2024-05" db="EMBL/GenBank/DDBJ databases">
        <title>Genome sequencing and assembly of Indian major carp, Cirrhinus mrigala (Hamilton, 1822).</title>
        <authorList>
            <person name="Mohindra V."/>
            <person name="Chowdhury L.M."/>
            <person name="Lal K."/>
            <person name="Jena J.K."/>
        </authorList>
    </citation>
    <scope>NUCLEOTIDE SEQUENCE [LARGE SCALE GENOMIC DNA]</scope>
    <source>
        <strain evidence="4">CM1030</strain>
        <tissue evidence="4">Blood</tissue>
    </source>
</reference>
<dbReference type="GO" id="GO:0015031">
    <property type="term" value="P:protein transport"/>
    <property type="evidence" value="ECO:0007669"/>
    <property type="project" value="UniProtKB-KW"/>
</dbReference>
<dbReference type="InterPro" id="IPR000225">
    <property type="entry name" value="Armadillo"/>
</dbReference>
<dbReference type="PANTHER" id="PTHR23316">
    <property type="entry name" value="IMPORTIN ALPHA"/>
    <property type="match status" value="1"/>
</dbReference>
<dbReference type="InterPro" id="IPR011989">
    <property type="entry name" value="ARM-like"/>
</dbReference>
<dbReference type="Proteomes" id="UP001529510">
    <property type="component" value="Unassembled WGS sequence"/>
</dbReference>
<dbReference type="GO" id="GO:0048513">
    <property type="term" value="P:animal organ development"/>
    <property type="evidence" value="ECO:0007669"/>
    <property type="project" value="UniProtKB-ARBA"/>
</dbReference>
<evidence type="ECO:0000313" key="5">
    <source>
        <dbReference type="Proteomes" id="UP001529510"/>
    </source>
</evidence>
<dbReference type="InterPro" id="IPR016024">
    <property type="entry name" value="ARM-type_fold"/>
</dbReference>
<keyword evidence="5" id="KW-1185">Reference proteome</keyword>
<feature type="non-terminal residue" evidence="4">
    <location>
        <position position="1"/>
    </location>
</feature>
<keyword evidence="2" id="KW-0813">Transport</keyword>
<comment type="similarity">
    <text evidence="1">Belongs to the importin alpha family.</text>
</comment>
<feature type="non-terminal residue" evidence="4">
    <location>
        <position position="56"/>
    </location>
</feature>
<sequence>DGPQCRDYVISLGVVKPLLSFISPSIPITFLRNVTWVMVNLCRHKDPPPPMETIQE</sequence>
<gene>
    <name evidence="4" type="ORF">M9458_029406</name>
</gene>
<keyword evidence="3" id="KW-0653">Protein transport</keyword>
<evidence type="ECO:0000256" key="1">
    <source>
        <dbReference type="ARBA" id="ARBA00010394"/>
    </source>
</evidence>
<organism evidence="4 5">
    <name type="scientific">Cirrhinus mrigala</name>
    <name type="common">Mrigala</name>
    <dbReference type="NCBI Taxonomy" id="683832"/>
    <lineage>
        <taxon>Eukaryota</taxon>
        <taxon>Metazoa</taxon>
        <taxon>Chordata</taxon>
        <taxon>Craniata</taxon>
        <taxon>Vertebrata</taxon>
        <taxon>Euteleostomi</taxon>
        <taxon>Actinopterygii</taxon>
        <taxon>Neopterygii</taxon>
        <taxon>Teleostei</taxon>
        <taxon>Ostariophysi</taxon>
        <taxon>Cypriniformes</taxon>
        <taxon>Cyprinidae</taxon>
        <taxon>Labeoninae</taxon>
        <taxon>Labeonini</taxon>
        <taxon>Cirrhinus</taxon>
    </lineage>
</organism>
<protein>
    <submittedName>
        <fullName evidence="4">Uncharacterized protein</fullName>
    </submittedName>
</protein>
<dbReference type="Pfam" id="PF00514">
    <property type="entry name" value="Arm"/>
    <property type="match status" value="1"/>
</dbReference>
<evidence type="ECO:0000256" key="3">
    <source>
        <dbReference type="ARBA" id="ARBA00022927"/>
    </source>
</evidence>
<evidence type="ECO:0000313" key="4">
    <source>
        <dbReference type="EMBL" id="KAL0173438.1"/>
    </source>
</evidence>
<dbReference type="EMBL" id="JAMKFB020000015">
    <property type="protein sequence ID" value="KAL0173438.1"/>
    <property type="molecule type" value="Genomic_DNA"/>
</dbReference>
<accession>A0ABD0PHA4</accession>
<proteinExistence type="inferred from homology"/>
<dbReference type="SUPFAM" id="SSF48371">
    <property type="entry name" value="ARM repeat"/>
    <property type="match status" value="1"/>
</dbReference>
<comment type="caution">
    <text evidence="4">The sequence shown here is derived from an EMBL/GenBank/DDBJ whole genome shotgun (WGS) entry which is preliminary data.</text>
</comment>
<name>A0ABD0PHA4_CIRMR</name>